<dbReference type="GO" id="GO:0005840">
    <property type="term" value="C:ribosome"/>
    <property type="evidence" value="ECO:0007669"/>
    <property type="project" value="UniProtKB-KW"/>
</dbReference>
<accession>A0A2T8HFL6</accession>
<evidence type="ECO:0000256" key="1">
    <source>
        <dbReference type="ARBA" id="ARBA00001936"/>
    </source>
</evidence>
<dbReference type="InterPro" id="IPR013651">
    <property type="entry name" value="ATP-grasp_RimK-type"/>
</dbReference>
<keyword evidence="9" id="KW-0464">Manganese</keyword>
<dbReference type="Gene3D" id="3.30.470.20">
    <property type="entry name" value="ATP-grasp fold, B domain"/>
    <property type="match status" value="1"/>
</dbReference>
<comment type="caution">
    <text evidence="14">The sequence shown here is derived from an EMBL/GenBank/DDBJ whole genome shotgun (WGS) entry which is preliminary data.</text>
</comment>
<organism evidence="14 15">
    <name type="scientific">Sphingobacterium corticibacter</name>
    <dbReference type="NCBI Taxonomy" id="2171749"/>
    <lineage>
        <taxon>Bacteria</taxon>
        <taxon>Pseudomonadati</taxon>
        <taxon>Bacteroidota</taxon>
        <taxon>Sphingobacteriia</taxon>
        <taxon>Sphingobacteriales</taxon>
        <taxon>Sphingobacteriaceae</taxon>
        <taxon>Sphingobacterium</taxon>
    </lineage>
</organism>
<evidence type="ECO:0000256" key="4">
    <source>
        <dbReference type="ARBA" id="ARBA00022723"/>
    </source>
</evidence>
<keyword evidence="3 14" id="KW-0436">Ligase</keyword>
<evidence type="ECO:0000256" key="5">
    <source>
        <dbReference type="ARBA" id="ARBA00022741"/>
    </source>
</evidence>
<evidence type="ECO:0000256" key="10">
    <source>
        <dbReference type="ARBA" id="ARBA00061239"/>
    </source>
</evidence>
<evidence type="ECO:0000259" key="13">
    <source>
        <dbReference type="PROSITE" id="PS50975"/>
    </source>
</evidence>
<dbReference type="GO" id="GO:0018169">
    <property type="term" value="F:ribosomal S6-glutamic acid ligase activity"/>
    <property type="evidence" value="ECO:0007669"/>
    <property type="project" value="TreeGrafter"/>
</dbReference>
<evidence type="ECO:0000256" key="12">
    <source>
        <dbReference type="PROSITE-ProRule" id="PRU00409"/>
    </source>
</evidence>
<gene>
    <name evidence="14" type="ORF">DC487_14220</name>
</gene>
<dbReference type="InterPro" id="IPR041107">
    <property type="entry name" value="Rimk_N"/>
</dbReference>
<evidence type="ECO:0000256" key="11">
    <source>
        <dbReference type="ARBA" id="ARBA00072141"/>
    </source>
</evidence>
<feature type="domain" description="ATP-grasp" evidence="13">
    <location>
        <begin position="104"/>
        <end position="287"/>
    </location>
</feature>
<dbReference type="HAMAP" id="MF_01552">
    <property type="entry name" value="RimK"/>
    <property type="match status" value="1"/>
</dbReference>
<dbReference type="InterPro" id="IPR013815">
    <property type="entry name" value="ATP_grasp_subdomain_1"/>
</dbReference>
<keyword evidence="5 12" id="KW-0547">Nucleotide-binding</keyword>
<dbReference type="Pfam" id="PF18030">
    <property type="entry name" value="Rimk_N"/>
    <property type="match status" value="1"/>
</dbReference>
<dbReference type="GO" id="GO:0006412">
    <property type="term" value="P:translation"/>
    <property type="evidence" value="ECO:0007669"/>
    <property type="project" value="UniProtKB-KW"/>
</dbReference>
<dbReference type="OrthoDB" id="3865600at2"/>
<evidence type="ECO:0000256" key="6">
    <source>
        <dbReference type="ARBA" id="ARBA00022840"/>
    </source>
</evidence>
<keyword evidence="4" id="KW-0479">Metal-binding</keyword>
<comment type="cofactor">
    <cofactor evidence="1">
        <name>Mn(2+)</name>
        <dbReference type="ChEBI" id="CHEBI:29035"/>
    </cofactor>
</comment>
<keyword evidence="15" id="KW-1185">Reference proteome</keyword>
<sequence>MKIAILSTNKNLYSTRRLVESAQARGHECVVIDHSKCYVGIQQDKPSIHYKGQDIAGIDAIVPRIGSSVTFYGSAIVRQFEVMDVLSANPSQAITRSRDKLRCMQILSGAGLGLPITGFARTASDVDDLISMVGGAPLVIKLLEGTQGIGVVLAETKKAASSVIEAFYGLGNNILIQEYIKESKGSDIRAFVVDGKVVGAMKRTAKEGEFRSNLHRGGSAEIIKLTRKEKETAISAAKAMGLTVAGVDMLASDRGPLILEVNSSPGLEGIETATGKDIAAEIIQYLERQHEAKLALKPAVRIKRPVKKESKL</sequence>
<dbReference type="PANTHER" id="PTHR21621:SF7">
    <property type="entry name" value="RIBOSOMAL PROTEIN BS6--L-GLUTAMATE LIGASE"/>
    <property type="match status" value="1"/>
</dbReference>
<dbReference type="InterPro" id="IPR011761">
    <property type="entry name" value="ATP-grasp"/>
</dbReference>
<dbReference type="FunFam" id="3.30.1490.20:FF:000005">
    <property type="entry name" value="Probable alpha-L-glutamate ligase 1"/>
    <property type="match status" value="1"/>
</dbReference>
<dbReference type="InterPro" id="IPR004666">
    <property type="entry name" value="Rp_bS6_RimK/Lys_biosynth_LsyX"/>
</dbReference>
<evidence type="ECO:0000256" key="2">
    <source>
        <dbReference type="ARBA" id="ARBA00001946"/>
    </source>
</evidence>
<protein>
    <recommendedName>
        <fullName evidence="11">Probable alpha-L-glutamate ligase</fullName>
    </recommendedName>
</protein>
<evidence type="ECO:0000313" key="15">
    <source>
        <dbReference type="Proteomes" id="UP000245627"/>
    </source>
</evidence>
<dbReference type="Gene3D" id="3.40.50.20">
    <property type="match status" value="1"/>
</dbReference>
<dbReference type="GO" id="GO:0009432">
    <property type="term" value="P:SOS response"/>
    <property type="evidence" value="ECO:0007669"/>
    <property type="project" value="TreeGrafter"/>
</dbReference>
<keyword evidence="14" id="KW-0687">Ribonucleoprotein</keyword>
<comment type="similarity">
    <text evidence="10">In the C-terminal section; belongs to the RimK family.</text>
</comment>
<evidence type="ECO:0000256" key="7">
    <source>
        <dbReference type="ARBA" id="ARBA00022842"/>
    </source>
</evidence>
<reference evidence="14 15" key="1">
    <citation type="submission" date="2018-04" db="EMBL/GenBank/DDBJ databases">
        <title>Sphingobacterium cortibacter sp. nov.</title>
        <authorList>
            <person name="Li Y."/>
        </authorList>
    </citation>
    <scope>NUCLEOTIDE SEQUENCE [LARGE SCALE GENOMIC DNA]</scope>
    <source>
        <strain evidence="14 15">2c-3</strain>
    </source>
</reference>
<dbReference type="PROSITE" id="PS50975">
    <property type="entry name" value="ATP_GRASP"/>
    <property type="match status" value="1"/>
</dbReference>
<keyword evidence="6 12" id="KW-0067">ATP-binding</keyword>
<dbReference type="SUPFAM" id="SSF56059">
    <property type="entry name" value="Glutathione synthetase ATP-binding domain-like"/>
    <property type="match status" value="1"/>
</dbReference>
<dbReference type="Pfam" id="PF08443">
    <property type="entry name" value="RimK"/>
    <property type="match status" value="1"/>
</dbReference>
<keyword evidence="14" id="KW-0689">Ribosomal protein</keyword>
<evidence type="ECO:0000256" key="9">
    <source>
        <dbReference type="ARBA" id="ARBA00023211"/>
    </source>
</evidence>
<comment type="cofactor">
    <cofactor evidence="2">
        <name>Mg(2+)</name>
        <dbReference type="ChEBI" id="CHEBI:18420"/>
    </cofactor>
</comment>
<dbReference type="RefSeq" id="WP_116776637.1">
    <property type="nucleotide sequence ID" value="NZ_QDKG01000006.1"/>
</dbReference>
<evidence type="ECO:0000256" key="8">
    <source>
        <dbReference type="ARBA" id="ARBA00022917"/>
    </source>
</evidence>
<dbReference type="GO" id="GO:0046872">
    <property type="term" value="F:metal ion binding"/>
    <property type="evidence" value="ECO:0007669"/>
    <property type="project" value="UniProtKB-KW"/>
</dbReference>
<keyword evidence="8" id="KW-0648">Protein biosynthesis</keyword>
<dbReference type="GO" id="GO:0005737">
    <property type="term" value="C:cytoplasm"/>
    <property type="evidence" value="ECO:0007669"/>
    <property type="project" value="TreeGrafter"/>
</dbReference>
<dbReference type="PANTHER" id="PTHR21621">
    <property type="entry name" value="RIBOSOMAL PROTEIN S6 MODIFICATION PROTEIN"/>
    <property type="match status" value="1"/>
</dbReference>
<dbReference type="AlphaFoldDB" id="A0A2T8HFL6"/>
<dbReference type="NCBIfam" id="NF007764">
    <property type="entry name" value="PRK10446.1"/>
    <property type="match status" value="1"/>
</dbReference>
<dbReference type="GO" id="GO:0005524">
    <property type="term" value="F:ATP binding"/>
    <property type="evidence" value="ECO:0007669"/>
    <property type="project" value="UniProtKB-UniRule"/>
</dbReference>
<dbReference type="Proteomes" id="UP000245627">
    <property type="component" value="Unassembled WGS sequence"/>
</dbReference>
<keyword evidence="7" id="KW-0460">Magnesium</keyword>
<dbReference type="InterPro" id="IPR023533">
    <property type="entry name" value="RimK"/>
</dbReference>
<evidence type="ECO:0000256" key="3">
    <source>
        <dbReference type="ARBA" id="ARBA00022598"/>
    </source>
</evidence>
<proteinExistence type="inferred from homology"/>
<dbReference type="EMBL" id="QDKG01000006">
    <property type="protein sequence ID" value="PVH24239.1"/>
    <property type="molecule type" value="Genomic_DNA"/>
</dbReference>
<dbReference type="NCBIfam" id="TIGR00768">
    <property type="entry name" value="rimK_fam"/>
    <property type="match status" value="1"/>
</dbReference>
<dbReference type="Gene3D" id="3.30.1490.20">
    <property type="entry name" value="ATP-grasp fold, A domain"/>
    <property type="match status" value="1"/>
</dbReference>
<evidence type="ECO:0000313" key="14">
    <source>
        <dbReference type="EMBL" id="PVH24239.1"/>
    </source>
</evidence>
<name>A0A2T8HFL6_9SPHI</name>